<dbReference type="OMA" id="YPQVNDL"/>
<evidence type="ECO:0000259" key="8">
    <source>
        <dbReference type="PROSITE" id="PS50847"/>
    </source>
</evidence>
<accession>A0A837DC34</accession>
<protein>
    <recommendedName>
        <fullName evidence="8">Gram-positive cocci surface proteins LPxTG domain-containing protein</fullName>
    </recommendedName>
</protein>
<dbReference type="InterPro" id="IPR013552">
    <property type="entry name" value="Thioester_dom"/>
</dbReference>
<feature type="compositionally biased region" description="Low complexity" evidence="5">
    <location>
        <begin position="330"/>
        <end position="354"/>
    </location>
</feature>
<dbReference type="InterPro" id="IPR023849">
    <property type="entry name" value="TQXA_dom"/>
</dbReference>
<evidence type="ECO:0000313" key="9">
    <source>
        <dbReference type="EMBL" id="KHF44765.1"/>
    </source>
</evidence>
<dbReference type="OrthoDB" id="2676146at2"/>
<dbReference type="AlphaFoldDB" id="A0A837DC34"/>
<keyword evidence="3 7" id="KW-0732">Signal</keyword>
<reference evidence="9 10" key="1">
    <citation type="submission" date="2014-10" db="EMBL/GenBank/DDBJ databases">
        <title>Genome sequence of Micropolyspora internatus JCM3315.</title>
        <authorList>
            <person name="Shin S.-K."/>
            <person name="Yi H."/>
        </authorList>
    </citation>
    <scope>NUCLEOTIDE SEQUENCE [LARGE SCALE GENOMIC DNA]</scope>
    <source>
        <strain evidence="9 10">JCM 3315</strain>
    </source>
</reference>
<name>A0A837DC34_9PSEU</name>
<dbReference type="Gene3D" id="1.10.150.480">
    <property type="match status" value="1"/>
</dbReference>
<evidence type="ECO:0000256" key="5">
    <source>
        <dbReference type="SAM" id="MobiDB-lite"/>
    </source>
</evidence>
<dbReference type="PROSITE" id="PS50847">
    <property type="entry name" value="GRAM_POS_ANCHORING"/>
    <property type="match status" value="1"/>
</dbReference>
<evidence type="ECO:0000256" key="6">
    <source>
        <dbReference type="SAM" id="Phobius"/>
    </source>
</evidence>
<dbReference type="Proteomes" id="UP000030848">
    <property type="component" value="Unassembled WGS sequence"/>
</dbReference>
<keyword evidence="6" id="KW-0812">Transmembrane</keyword>
<dbReference type="InterPro" id="IPR019931">
    <property type="entry name" value="LPXTG_anchor"/>
</dbReference>
<dbReference type="PROSITE" id="PS51318">
    <property type="entry name" value="TAT"/>
    <property type="match status" value="1"/>
</dbReference>
<keyword evidence="4" id="KW-0572">Peptidoglycan-anchor</keyword>
<evidence type="ECO:0000256" key="7">
    <source>
        <dbReference type="SAM" id="SignalP"/>
    </source>
</evidence>
<comment type="caution">
    <text evidence="9">The sequence shown here is derived from an EMBL/GenBank/DDBJ whole genome shotgun (WGS) entry which is preliminary data.</text>
</comment>
<evidence type="ECO:0000256" key="3">
    <source>
        <dbReference type="ARBA" id="ARBA00022729"/>
    </source>
</evidence>
<keyword evidence="6" id="KW-1133">Transmembrane helix</keyword>
<keyword evidence="1" id="KW-0134">Cell wall</keyword>
<evidence type="ECO:0000256" key="1">
    <source>
        <dbReference type="ARBA" id="ARBA00022512"/>
    </source>
</evidence>
<organism evidence="9 10">
    <name type="scientific">Saccharomonospora viridis</name>
    <dbReference type="NCBI Taxonomy" id="1852"/>
    <lineage>
        <taxon>Bacteria</taxon>
        <taxon>Bacillati</taxon>
        <taxon>Actinomycetota</taxon>
        <taxon>Actinomycetes</taxon>
        <taxon>Pseudonocardiales</taxon>
        <taxon>Pseudonocardiaceae</taxon>
        <taxon>Saccharomonospora</taxon>
    </lineage>
</organism>
<dbReference type="NCBIfam" id="TIGR01167">
    <property type="entry name" value="LPXTG_anchor"/>
    <property type="match status" value="1"/>
</dbReference>
<dbReference type="Pfam" id="PF08341">
    <property type="entry name" value="TED"/>
    <property type="match status" value="1"/>
</dbReference>
<feature type="transmembrane region" description="Helical" evidence="6">
    <location>
        <begin position="366"/>
        <end position="386"/>
    </location>
</feature>
<dbReference type="RefSeq" id="WP_012795567.1">
    <property type="nucleotide sequence ID" value="NZ_CALJZO010000058.1"/>
</dbReference>
<dbReference type="InterPro" id="IPR006311">
    <property type="entry name" value="TAT_signal"/>
</dbReference>
<keyword evidence="2" id="KW-0964">Secreted</keyword>
<feature type="domain" description="Gram-positive cocci surface proteins LPxTG" evidence="8">
    <location>
        <begin position="359"/>
        <end position="393"/>
    </location>
</feature>
<feature type="chain" id="PRO_5032886968" description="Gram-positive cocci surface proteins LPxTG domain-containing protein" evidence="7">
    <location>
        <begin position="31"/>
        <end position="393"/>
    </location>
</feature>
<dbReference type="EMBL" id="JRZE01000003">
    <property type="protein sequence ID" value="KHF44765.1"/>
    <property type="molecule type" value="Genomic_DNA"/>
</dbReference>
<proteinExistence type="predicted"/>
<evidence type="ECO:0000313" key="10">
    <source>
        <dbReference type="Proteomes" id="UP000030848"/>
    </source>
</evidence>
<sequence>MNSRKTFARVGALVAGTAAALSLGSTPVSADSAKARIDGSTNGYVVNLDSESQTTTLFNLSLEGGNSLRAYCVEISVRVDPSRPLYESPWDEFPNPDSPFHGNRDHINWVLHHGYPAQSLSDLEQTLTEQGVELHNGLSQREAITATQAAVWHYSDGKNIDRQDPVRAGQDVDADVLALYDYLTGESNVGMAEPNAALELDPNSATGVAGERIGPFTVSTTGEITELISELPEGVTVTDAEGNELTAEDIGDGTELYIDVPAEAAEGAGEFSLTATAHLAIGRLFVAEDYDRKPAQSLIVASSDDTTMKAKASAEWKAAPKTTPPEETTEVPTPTPTSQQPPVETPQPSETPQTETEDLAQTGVSAMTPLLIGLGLVAAGTAAILLQRRRKNA</sequence>
<dbReference type="NCBIfam" id="TIGR03934">
    <property type="entry name" value="TQXA_dom"/>
    <property type="match status" value="1"/>
</dbReference>
<evidence type="ECO:0000256" key="2">
    <source>
        <dbReference type="ARBA" id="ARBA00022525"/>
    </source>
</evidence>
<keyword evidence="6" id="KW-0472">Membrane</keyword>
<gene>
    <name evidence="9" type="ORF">MINT15_16470</name>
</gene>
<evidence type="ECO:0000256" key="4">
    <source>
        <dbReference type="ARBA" id="ARBA00023088"/>
    </source>
</evidence>
<feature type="region of interest" description="Disordered" evidence="5">
    <location>
        <begin position="311"/>
        <end position="359"/>
    </location>
</feature>
<feature type="signal peptide" evidence="7">
    <location>
        <begin position="1"/>
        <end position="30"/>
    </location>
</feature>